<name>A0A9D1G5Y6_9FIRM</name>
<protein>
    <submittedName>
        <fullName evidence="1">DUF3268 family zinc-finger domain-containing protein</fullName>
    </submittedName>
</protein>
<dbReference type="Pfam" id="PF11672">
    <property type="entry name" value="DUF3268"/>
    <property type="match status" value="1"/>
</dbReference>
<accession>A0A9D1G5Y6</accession>
<evidence type="ECO:0000313" key="1">
    <source>
        <dbReference type="EMBL" id="HIS97953.1"/>
    </source>
</evidence>
<comment type="caution">
    <text evidence="1">The sequence shown here is derived from an EMBL/GenBank/DDBJ whole genome shotgun (WGS) entry which is preliminary data.</text>
</comment>
<dbReference type="GO" id="GO:0008270">
    <property type="term" value="F:zinc ion binding"/>
    <property type="evidence" value="ECO:0007669"/>
    <property type="project" value="UniProtKB-KW"/>
</dbReference>
<dbReference type="InterPro" id="IPR021686">
    <property type="entry name" value="DUF3268"/>
</dbReference>
<reference evidence="1" key="2">
    <citation type="journal article" date="2021" name="PeerJ">
        <title>Extensive microbial diversity within the chicken gut microbiome revealed by metagenomics and culture.</title>
        <authorList>
            <person name="Gilroy R."/>
            <person name="Ravi A."/>
            <person name="Getino M."/>
            <person name="Pursley I."/>
            <person name="Horton D.L."/>
            <person name="Alikhan N.F."/>
            <person name="Baker D."/>
            <person name="Gharbi K."/>
            <person name="Hall N."/>
            <person name="Watson M."/>
            <person name="Adriaenssens E.M."/>
            <person name="Foster-Nyarko E."/>
            <person name="Jarju S."/>
            <person name="Secka A."/>
            <person name="Antonio M."/>
            <person name="Oren A."/>
            <person name="Chaudhuri R.R."/>
            <person name="La Ragione R."/>
            <person name="Hildebrand F."/>
            <person name="Pallen M.J."/>
        </authorList>
    </citation>
    <scope>NUCLEOTIDE SEQUENCE</scope>
    <source>
        <strain evidence="1">ChiHecec3B27-6122</strain>
    </source>
</reference>
<proteinExistence type="predicted"/>
<keyword evidence="1" id="KW-0863">Zinc-finger</keyword>
<dbReference type="Proteomes" id="UP000886876">
    <property type="component" value="Unassembled WGS sequence"/>
</dbReference>
<organism evidence="1 2">
    <name type="scientific">Candidatus Scatomorpha pullistercoris</name>
    <dbReference type="NCBI Taxonomy" id="2840929"/>
    <lineage>
        <taxon>Bacteria</taxon>
        <taxon>Bacillati</taxon>
        <taxon>Bacillota</taxon>
        <taxon>Clostridia</taxon>
        <taxon>Eubacteriales</taxon>
        <taxon>Candidatus Scatomorpha</taxon>
    </lineage>
</organism>
<reference evidence="1" key="1">
    <citation type="submission" date="2020-10" db="EMBL/GenBank/DDBJ databases">
        <authorList>
            <person name="Gilroy R."/>
        </authorList>
    </citation>
    <scope>NUCLEOTIDE SEQUENCE</scope>
    <source>
        <strain evidence="1">ChiHecec3B27-6122</strain>
    </source>
</reference>
<dbReference type="EMBL" id="DVJS01000205">
    <property type="protein sequence ID" value="HIS97953.1"/>
    <property type="molecule type" value="Genomic_DNA"/>
</dbReference>
<keyword evidence="1" id="KW-0862">Zinc</keyword>
<keyword evidence="1" id="KW-0479">Metal-binding</keyword>
<dbReference type="AlphaFoldDB" id="A0A9D1G5Y6"/>
<gene>
    <name evidence="1" type="ORF">IAD42_08265</name>
</gene>
<evidence type="ECO:0000313" key="2">
    <source>
        <dbReference type="Proteomes" id="UP000886876"/>
    </source>
</evidence>
<sequence>MRKKRNNPAAMRCPYCGSPVILRSADGIYRENANGTMLYVCKRYPVCDAYVRTHPGTNRPVGTLANRELRSLRREAHRYFDRLYLSGMMSKEQAYEWLAHLIQAPMSEAHIGCLGEYYCRQVIDASRTMLASYKGREAS</sequence>